<feature type="region of interest" description="Disordered" evidence="6">
    <location>
        <begin position="1"/>
        <end position="23"/>
    </location>
</feature>
<gene>
    <name evidence="8" type="primary">rluB</name>
    <name evidence="8" type="ORF">KCJAJFAP_01749</name>
</gene>
<organism evidence="8 9">
    <name type="scientific">Collinsella aerofaciens</name>
    <dbReference type="NCBI Taxonomy" id="74426"/>
    <lineage>
        <taxon>Bacteria</taxon>
        <taxon>Bacillati</taxon>
        <taxon>Actinomycetota</taxon>
        <taxon>Coriobacteriia</taxon>
        <taxon>Coriobacteriales</taxon>
        <taxon>Coriobacteriaceae</taxon>
        <taxon>Collinsella</taxon>
    </lineage>
</organism>
<dbReference type="Pfam" id="PF01479">
    <property type="entry name" value="S4"/>
    <property type="match status" value="1"/>
</dbReference>
<dbReference type="InterPro" id="IPR002942">
    <property type="entry name" value="S4_RNA-bd"/>
</dbReference>
<dbReference type="InterPro" id="IPR036986">
    <property type="entry name" value="S4_RNA-bd_sf"/>
</dbReference>
<evidence type="ECO:0000256" key="5">
    <source>
        <dbReference type="RuleBase" id="RU003887"/>
    </source>
</evidence>
<dbReference type="InterPro" id="IPR000748">
    <property type="entry name" value="PsdUridine_synth_RsuA/RluB/E/F"/>
</dbReference>
<dbReference type="RefSeq" id="WP_187324738.1">
    <property type="nucleotide sequence ID" value="NZ_CAAKNU010000026.1"/>
</dbReference>
<name>A0A5K1ILW5_9ACTN</name>
<dbReference type="GO" id="GO:0120159">
    <property type="term" value="F:rRNA pseudouridine synthase activity"/>
    <property type="evidence" value="ECO:0007669"/>
    <property type="project" value="UniProtKB-ARBA"/>
</dbReference>
<evidence type="ECO:0000313" key="9">
    <source>
        <dbReference type="Proteomes" id="UP000361836"/>
    </source>
</evidence>
<dbReference type="GO" id="GO:0003723">
    <property type="term" value="F:RNA binding"/>
    <property type="evidence" value="ECO:0007669"/>
    <property type="project" value="UniProtKB-KW"/>
</dbReference>
<evidence type="ECO:0000313" key="8">
    <source>
        <dbReference type="EMBL" id="VWL88936.1"/>
    </source>
</evidence>
<dbReference type="SMART" id="SM00363">
    <property type="entry name" value="S4"/>
    <property type="match status" value="1"/>
</dbReference>
<dbReference type="PANTHER" id="PTHR47683:SF2">
    <property type="entry name" value="RNA-BINDING S4 DOMAIN-CONTAINING PROTEIN"/>
    <property type="match status" value="1"/>
</dbReference>
<dbReference type="InterPro" id="IPR050343">
    <property type="entry name" value="RsuA_PseudoU_synthase"/>
</dbReference>
<dbReference type="EC" id="5.4.99.-" evidence="5"/>
<dbReference type="InterPro" id="IPR042092">
    <property type="entry name" value="PsdUridine_s_RsuA/RluB/E/F_cat"/>
</dbReference>
<dbReference type="Gene3D" id="3.30.70.1560">
    <property type="entry name" value="Alpha-L RNA-binding motif"/>
    <property type="match status" value="1"/>
</dbReference>
<dbReference type="CDD" id="cd00165">
    <property type="entry name" value="S4"/>
    <property type="match status" value="1"/>
</dbReference>
<dbReference type="PROSITE" id="PS50889">
    <property type="entry name" value="S4"/>
    <property type="match status" value="1"/>
</dbReference>
<comment type="catalytic activity">
    <reaction evidence="1">
        <text>a uridine in RNA = a pseudouridine in RNA</text>
        <dbReference type="Rhea" id="RHEA:48348"/>
        <dbReference type="Rhea" id="RHEA-COMP:12068"/>
        <dbReference type="Rhea" id="RHEA-COMP:12069"/>
        <dbReference type="ChEBI" id="CHEBI:65314"/>
        <dbReference type="ChEBI" id="CHEBI:65315"/>
    </reaction>
</comment>
<dbReference type="Gene3D" id="3.30.70.580">
    <property type="entry name" value="Pseudouridine synthase I, catalytic domain, N-terminal subdomain"/>
    <property type="match status" value="1"/>
</dbReference>
<dbReference type="PANTHER" id="PTHR47683">
    <property type="entry name" value="PSEUDOURIDINE SYNTHASE FAMILY PROTEIN-RELATED"/>
    <property type="match status" value="1"/>
</dbReference>
<dbReference type="CDD" id="cd02870">
    <property type="entry name" value="PseudoU_synth_RsuA_like"/>
    <property type="match status" value="1"/>
</dbReference>
<dbReference type="PROSITE" id="PS01149">
    <property type="entry name" value="PSI_RSU"/>
    <property type="match status" value="1"/>
</dbReference>
<evidence type="ECO:0000259" key="7">
    <source>
        <dbReference type="SMART" id="SM00363"/>
    </source>
</evidence>
<dbReference type="EMBL" id="CABWIE010000004">
    <property type="protein sequence ID" value="VWL88936.1"/>
    <property type="molecule type" value="Genomic_DNA"/>
</dbReference>
<evidence type="ECO:0000256" key="2">
    <source>
        <dbReference type="ARBA" id="ARBA00008348"/>
    </source>
</evidence>
<evidence type="ECO:0000256" key="3">
    <source>
        <dbReference type="ARBA" id="ARBA00023235"/>
    </source>
</evidence>
<dbReference type="Gene3D" id="3.10.290.10">
    <property type="entry name" value="RNA-binding S4 domain"/>
    <property type="match status" value="1"/>
</dbReference>
<dbReference type="Pfam" id="PF00849">
    <property type="entry name" value="PseudoU_synth_2"/>
    <property type="match status" value="1"/>
</dbReference>
<dbReference type="InterPro" id="IPR006145">
    <property type="entry name" value="PsdUridine_synth_RsuA/RluA"/>
</dbReference>
<dbReference type="GO" id="GO:0000455">
    <property type="term" value="P:enzyme-directed rRNA pseudouridine synthesis"/>
    <property type="evidence" value="ECO:0007669"/>
    <property type="project" value="UniProtKB-ARBA"/>
</dbReference>
<dbReference type="FunFam" id="3.10.290.10:FF:000003">
    <property type="entry name" value="Pseudouridine synthase"/>
    <property type="match status" value="1"/>
</dbReference>
<evidence type="ECO:0000256" key="6">
    <source>
        <dbReference type="SAM" id="MobiDB-lite"/>
    </source>
</evidence>
<keyword evidence="9" id="KW-1185">Reference proteome</keyword>
<evidence type="ECO:0000256" key="1">
    <source>
        <dbReference type="ARBA" id="ARBA00000073"/>
    </source>
</evidence>
<sequence>MTRTNEAGETHIAGVMGAPATDSQPVYPHTMRLQRFLARAGVASRRGSEDLMTAGRVTVNGQVATELGTKVDVDRDHIEVDGMPVKLGQGAVYLMLYKPTGYLTTMSDPQERPCVADLVPRDRFPGLFPVGRLDRDTTGLLLFTTDGDLSRDLLHPSKHVYKTYQALADGHLTDLDLEPLRRGIELDDGLCQPAICRVINAREAEAVAPQGVKPGTTAVEVIIREGRKNQVKRMLGKIHHPVIRLHRCNFAGLELKDVAKGSWRELTDREVQVLKAGGIPPKQAASKRGAAPATNTASRTRHHGSHGSAPKRNTYRERYTG</sequence>
<keyword evidence="4" id="KW-0694">RNA-binding</keyword>
<feature type="region of interest" description="Disordered" evidence="6">
    <location>
        <begin position="277"/>
        <end position="321"/>
    </location>
</feature>
<dbReference type="InterPro" id="IPR020094">
    <property type="entry name" value="TruA/RsuA/RluB/E/F_N"/>
</dbReference>
<comment type="similarity">
    <text evidence="2 5">Belongs to the pseudouridine synthase RsuA family.</text>
</comment>
<dbReference type="InterPro" id="IPR020103">
    <property type="entry name" value="PsdUridine_synth_cat_dom_sf"/>
</dbReference>
<dbReference type="Proteomes" id="UP000361836">
    <property type="component" value="Unassembled WGS sequence"/>
</dbReference>
<protein>
    <recommendedName>
        <fullName evidence="5">Pseudouridine synthase</fullName>
        <ecNumber evidence="5">5.4.99.-</ecNumber>
    </recommendedName>
</protein>
<dbReference type="SUPFAM" id="SSF55174">
    <property type="entry name" value="Alpha-L RNA-binding motif"/>
    <property type="match status" value="1"/>
</dbReference>
<dbReference type="SUPFAM" id="SSF55120">
    <property type="entry name" value="Pseudouridine synthase"/>
    <property type="match status" value="1"/>
</dbReference>
<reference evidence="8 9" key="1">
    <citation type="submission" date="2019-10" db="EMBL/GenBank/DDBJ databases">
        <authorList>
            <person name="Wolf R A."/>
        </authorList>
    </citation>
    <scope>NUCLEOTIDE SEQUENCE [LARGE SCALE GENOMIC DNA]</scope>
    <source>
        <strain evidence="8">Collinsella_aerofaciens_MC2</strain>
    </source>
</reference>
<evidence type="ECO:0000256" key="4">
    <source>
        <dbReference type="PROSITE-ProRule" id="PRU00182"/>
    </source>
</evidence>
<proteinExistence type="inferred from homology"/>
<accession>A0A5K1ILW5</accession>
<dbReference type="NCBIfam" id="TIGR00093">
    <property type="entry name" value="pseudouridine synthase"/>
    <property type="match status" value="1"/>
</dbReference>
<keyword evidence="3 5" id="KW-0413">Isomerase</keyword>
<dbReference type="AlphaFoldDB" id="A0A5K1ILW5"/>
<feature type="domain" description="RNA-binding S4" evidence="7">
    <location>
        <begin position="31"/>
        <end position="91"/>
    </location>
</feature>
<dbReference type="InterPro" id="IPR018496">
    <property type="entry name" value="PsdUridine_synth_RsuA/RluB_CS"/>
</dbReference>